<dbReference type="AlphaFoldDB" id="A0A7T7BMX7"/>
<dbReference type="VEuPathDB" id="FungiDB:PDIP_32200"/>
<organism evidence="2 3">
    <name type="scientific">Penicillium digitatum</name>
    <name type="common">Green mold</name>
    <dbReference type="NCBI Taxonomy" id="36651"/>
    <lineage>
        <taxon>Eukaryota</taxon>
        <taxon>Fungi</taxon>
        <taxon>Dikarya</taxon>
        <taxon>Ascomycota</taxon>
        <taxon>Pezizomycotina</taxon>
        <taxon>Eurotiomycetes</taxon>
        <taxon>Eurotiomycetidae</taxon>
        <taxon>Eurotiales</taxon>
        <taxon>Aspergillaceae</taxon>
        <taxon>Penicillium</taxon>
    </lineage>
</organism>
<feature type="signal peptide" evidence="1">
    <location>
        <begin position="1"/>
        <end position="16"/>
    </location>
</feature>
<dbReference type="Proteomes" id="UP000595662">
    <property type="component" value="Chromosome 4"/>
</dbReference>
<proteinExistence type="predicted"/>
<keyword evidence="1" id="KW-0732">Signal</keyword>
<dbReference type="EMBL" id="CP060777">
    <property type="protein sequence ID" value="QQK45665.1"/>
    <property type="molecule type" value="Genomic_DNA"/>
</dbReference>
<gene>
    <name evidence="2" type="ORF">Pdw03_0563</name>
</gene>
<dbReference type="GeneID" id="26231540"/>
<evidence type="ECO:0000313" key="2">
    <source>
        <dbReference type="EMBL" id="QQK45665.1"/>
    </source>
</evidence>
<evidence type="ECO:0000256" key="1">
    <source>
        <dbReference type="SAM" id="SignalP"/>
    </source>
</evidence>
<dbReference type="RefSeq" id="XP_065957370.1">
    <property type="nucleotide sequence ID" value="XM_066099643.1"/>
</dbReference>
<evidence type="ECO:0000313" key="3">
    <source>
        <dbReference type="Proteomes" id="UP000595662"/>
    </source>
</evidence>
<reference evidence="2 3" key="1">
    <citation type="submission" date="2020-08" db="EMBL/GenBank/DDBJ databases">
        <title>The completed genome sequence of the pathogenic ascomycete fungus Penicillium digitatum.</title>
        <authorList>
            <person name="Wang M."/>
        </authorList>
    </citation>
    <scope>NUCLEOTIDE SEQUENCE [LARGE SCALE GENOMIC DNA]</scope>
    <source>
        <strain evidence="2 3">PdW03</strain>
    </source>
</reference>
<feature type="chain" id="PRO_5030977281" evidence="1">
    <location>
        <begin position="17"/>
        <end position="195"/>
    </location>
</feature>
<name>A0A7T7BMX7_PENDI</name>
<accession>A0A7T7BMX7</accession>
<sequence>MLSLSILLLAVGLVCSAHPLEERQARLTDSFKLYAYGPGISGLPVFYRNGIAEVADVSKVDTATRAAMTPINFTASTDNTFLAHPSSSTGSTEGFNTLATNTNKLCLDQGNTDANPVSFTGMSDTEQSNNTKLSNVWSTYGGYVLVTVTGVNFYARQTGTDGLYSLLWSSSAEAMTDNIPLVLRTAEPATTSVLT</sequence>
<protein>
    <submittedName>
        <fullName evidence="2">Uncharacterized protein</fullName>
    </submittedName>
</protein>